<evidence type="ECO:0000259" key="2">
    <source>
        <dbReference type="Pfam" id="PF09851"/>
    </source>
</evidence>
<gene>
    <name evidence="3" type="ORF">VLY81_06105</name>
</gene>
<proteinExistence type="predicted"/>
<evidence type="ECO:0000313" key="4">
    <source>
        <dbReference type="Proteomes" id="UP001333102"/>
    </source>
</evidence>
<dbReference type="RefSeq" id="WP_324670130.1">
    <property type="nucleotide sequence ID" value="NZ_CP141614.1"/>
</dbReference>
<dbReference type="Proteomes" id="UP001333102">
    <property type="component" value="Chromosome"/>
</dbReference>
<protein>
    <submittedName>
        <fullName evidence="3">SHOCT domain-containing protein</fullName>
    </submittedName>
</protein>
<evidence type="ECO:0000313" key="3">
    <source>
        <dbReference type="EMBL" id="WRP15723.1"/>
    </source>
</evidence>
<evidence type="ECO:0000256" key="1">
    <source>
        <dbReference type="SAM" id="Phobius"/>
    </source>
</evidence>
<dbReference type="EMBL" id="CP141614">
    <property type="protein sequence ID" value="WRP15723.1"/>
    <property type="molecule type" value="Genomic_DNA"/>
</dbReference>
<sequence length="79" mass="9056">MWGASWMGGNWWIGWVTMLLFWGLAIAGIVWLVRTLVAGGTGSTERARALAILEERFARGEISEDEFRRMRDELRQASR</sequence>
<feature type="domain" description="SHOCT" evidence="2">
    <location>
        <begin position="49"/>
        <end position="74"/>
    </location>
</feature>
<keyword evidence="4" id="KW-1185">Reference proteome</keyword>
<keyword evidence="1" id="KW-0472">Membrane</keyword>
<reference evidence="4" key="1">
    <citation type="submission" date="2023-12" db="EMBL/GenBank/DDBJ databases">
        <title>Novel isolates from deep terrestrial aquifers shed light on the physiology and ecology of the class Limnochordia.</title>
        <authorList>
            <person name="Karnachuk O.V."/>
            <person name="Lukina A.P."/>
            <person name="Avakyan M.R."/>
            <person name="Kadnikov V."/>
            <person name="Begmatov S."/>
            <person name="Beletsky A.V."/>
            <person name="Mardanov A.V."/>
            <person name="Ravin N.V."/>
        </authorList>
    </citation>
    <scope>NUCLEOTIDE SEQUENCE [LARGE SCALE GENOMIC DNA]</scope>
    <source>
        <strain evidence="4">LN</strain>
    </source>
</reference>
<dbReference type="Pfam" id="PF09851">
    <property type="entry name" value="SHOCT"/>
    <property type="match status" value="1"/>
</dbReference>
<feature type="transmembrane region" description="Helical" evidence="1">
    <location>
        <begin position="12"/>
        <end position="33"/>
    </location>
</feature>
<name>A0ABZ1BT31_9FIRM</name>
<keyword evidence="1" id="KW-1133">Transmembrane helix</keyword>
<dbReference type="InterPro" id="IPR018649">
    <property type="entry name" value="SHOCT"/>
</dbReference>
<accession>A0ABZ1BT31</accession>
<keyword evidence="1" id="KW-0812">Transmembrane</keyword>
<organism evidence="3 4">
    <name type="scientific">Geochorda subterranea</name>
    <dbReference type="NCBI Taxonomy" id="3109564"/>
    <lineage>
        <taxon>Bacteria</taxon>
        <taxon>Bacillati</taxon>
        <taxon>Bacillota</taxon>
        <taxon>Limnochordia</taxon>
        <taxon>Limnochordales</taxon>
        <taxon>Geochordaceae</taxon>
        <taxon>Geochorda</taxon>
    </lineage>
</organism>